<dbReference type="InterPro" id="IPR036425">
    <property type="entry name" value="MoaB/Mog-like_dom_sf"/>
</dbReference>
<organism evidence="2 3">
    <name type="scientific">Legionella cardiaca</name>
    <dbReference type="NCBI Taxonomy" id="1071983"/>
    <lineage>
        <taxon>Bacteria</taxon>
        <taxon>Pseudomonadati</taxon>
        <taxon>Pseudomonadota</taxon>
        <taxon>Gammaproteobacteria</taxon>
        <taxon>Legionellales</taxon>
        <taxon>Legionellaceae</taxon>
        <taxon>Legionella</taxon>
    </lineage>
</organism>
<proteinExistence type="predicted"/>
<reference evidence="2 3" key="1">
    <citation type="submission" date="2023-02" db="EMBL/GenBank/DDBJ databases">
        <title>Genome Sequence of L. cardiaca H63T.</title>
        <authorList>
            <person name="Lopez A.E."/>
            <person name="Cianciotto N.P."/>
        </authorList>
    </citation>
    <scope>NUCLEOTIDE SEQUENCE [LARGE SCALE GENOMIC DNA]</scope>
    <source>
        <strain evidence="2 3">H63</strain>
    </source>
</reference>
<dbReference type="SMART" id="SM00852">
    <property type="entry name" value="MoCF_biosynth"/>
    <property type="match status" value="1"/>
</dbReference>
<gene>
    <name evidence="2" type="ORF">PXX05_01395</name>
</gene>
<dbReference type="Gene3D" id="3.40.980.10">
    <property type="entry name" value="MoaB/Mog-like domain"/>
    <property type="match status" value="1"/>
</dbReference>
<evidence type="ECO:0000313" key="3">
    <source>
        <dbReference type="Proteomes" id="UP001222087"/>
    </source>
</evidence>
<sequence>MTIALLATGDEIIHGDTLNTNSHYLAHALSSEGLPLGLQMASSDKENEIHDCFEFLAKNHDVIISIGGLGPTSDDRTRFALQRFLKTQLIEFPEAIQHIQNRLQLYSKELNTGNRQQALFPSGATILPNPNGTAMGCSYQWQSKLFILLPGPPRECLPMFNDYVLPLLQQRQHSDKSIFKWRLFGVAESIIAEELDKALADLDCQTGYRLETPYVEFKVRCKENIASQIKQRVDTVVAPYLIATTEQKASERLHDRILQLKKPISIIDNVTGGLLQTLIQQPDNYHLLQFNNCNDDAILRFHLRGLKEYWNQEQITGKTLVSIEYSNGHHQGTEKHEIAHRSALVIHFAAEWLSFRLFHLINQLHQ</sequence>
<dbReference type="PANTHER" id="PTHR13939">
    <property type="entry name" value="NICOTINAMIDE-NUCLEOTIDE AMIDOHYDROLASE PNCC"/>
    <property type="match status" value="1"/>
</dbReference>
<feature type="domain" description="MoaB/Mog" evidence="1">
    <location>
        <begin position="4"/>
        <end position="170"/>
    </location>
</feature>
<dbReference type="Proteomes" id="UP001222087">
    <property type="component" value="Chromosome"/>
</dbReference>
<dbReference type="CDD" id="cd00885">
    <property type="entry name" value="cinA"/>
    <property type="match status" value="1"/>
</dbReference>
<dbReference type="InterPro" id="IPR001453">
    <property type="entry name" value="MoaB/Mog_dom"/>
</dbReference>
<dbReference type="RefSeq" id="WP_275089264.1">
    <property type="nucleotide sequence ID" value="NZ_CP119078.1"/>
</dbReference>
<name>A0ABY8AS10_9GAMM</name>
<keyword evidence="3" id="KW-1185">Reference proteome</keyword>
<accession>A0ABY8AS10</accession>
<evidence type="ECO:0000259" key="1">
    <source>
        <dbReference type="SMART" id="SM00852"/>
    </source>
</evidence>
<dbReference type="PANTHER" id="PTHR13939:SF0">
    <property type="entry name" value="NMN AMIDOHYDROLASE-LIKE PROTEIN YFAY"/>
    <property type="match status" value="1"/>
</dbReference>
<dbReference type="Pfam" id="PF00994">
    <property type="entry name" value="MoCF_biosynth"/>
    <property type="match status" value="1"/>
</dbReference>
<dbReference type="EMBL" id="CP119078">
    <property type="protein sequence ID" value="WED43455.1"/>
    <property type="molecule type" value="Genomic_DNA"/>
</dbReference>
<dbReference type="SUPFAM" id="SSF53218">
    <property type="entry name" value="Molybdenum cofactor biosynthesis proteins"/>
    <property type="match status" value="1"/>
</dbReference>
<protein>
    <submittedName>
        <fullName evidence="2">Competence/damage-inducible protein A</fullName>
    </submittedName>
</protein>
<evidence type="ECO:0000313" key="2">
    <source>
        <dbReference type="EMBL" id="WED43455.1"/>
    </source>
</evidence>
<dbReference type="InterPro" id="IPR050101">
    <property type="entry name" value="CinA"/>
</dbReference>